<dbReference type="PANTHER" id="PTHR12128">
    <property type="entry name" value="DIHYDRODIPICOLINATE SYNTHASE"/>
    <property type="match status" value="1"/>
</dbReference>
<dbReference type="InterPro" id="IPR013785">
    <property type="entry name" value="Aldolase_TIM"/>
</dbReference>
<evidence type="ECO:0000256" key="2">
    <source>
        <dbReference type="ARBA" id="ARBA00023239"/>
    </source>
</evidence>
<comment type="caution">
    <text evidence="6">The sequence shown here is derived from an EMBL/GenBank/DDBJ whole genome shotgun (WGS) entry which is preliminary data.</text>
</comment>
<evidence type="ECO:0000256" key="4">
    <source>
        <dbReference type="PIRNR" id="PIRNR001365"/>
    </source>
</evidence>
<gene>
    <name evidence="6" type="ORF">E1286_02805</name>
</gene>
<dbReference type="PROSITE" id="PS00666">
    <property type="entry name" value="DHDPS_2"/>
    <property type="match status" value="1"/>
</dbReference>
<sequence>MAGLLTGVVVPAVTPIDEEGRPDYAAGRRYFGALAAAGVTKIMLLGTNGEGPLHQTAEIGGFLRDAVAGWRRLAPDGVVIVNASSAGTRESLTRAELAAEAGCDAVAVSPPCYFHHDERDVIEHYRAMRAVSLPVIAYHIPRYAAPFSAGSIAAVAGMEHVAGVKDSSGDSGVLRQWLDVKRRRPGFGVSQGAERAMRDALAAGADGITPGIANLAPRLTLDLFDGDRAARAQRRVIELLAVHGIRPGVPVVKAALALRGLCPAAVAPPLRTLDDDETAALRAFLDAYEPDLIGAADE</sequence>
<keyword evidence="2 4" id="KW-0456">Lyase</keyword>
<dbReference type="InterPro" id="IPR002220">
    <property type="entry name" value="DapA-like"/>
</dbReference>
<dbReference type="Pfam" id="PF00701">
    <property type="entry name" value="DHDPS"/>
    <property type="match status" value="1"/>
</dbReference>
<evidence type="ECO:0000256" key="3">
    <source>
        <dbReference type="ARBA" id="ARBA00023270"/>
    </source>
</evidence>
<dbReference type="InterPro" id="IPR020625">
    <property type="entry name" value="Schiff_base-form_aldolases_AS"/>
</dbReference>
<evidence type="ECO:0000313" key="6">
    <source>
        <dbReference type="EMBL" id="TDD56259.1"/>
    </source>
</evidence>
<dbReference type="RefSeq" id="WP_132608684.1">
    <property type="nucleotide sequence ID" value="NZ_SMKQ01000004.1"/>
</dbReference>
<name>A0A4R4ZFU6_9ACTN</name>
<dbReference type="GO" id="GO:0044281">
    <property type="term" value="P:small molecule metabolic process"/>
    <property type="evidence" value="ECO:0007669"/>
    <property type="project" value="UniProtKB-ARBA"/>
</dbReference>
<dbReference type="GO" id="GO:0008840">
    <property type="term" value="F:4-hydroxy-tetrahydrodipicolinate synthase activity"/>
    <property type="evidence" value="ECO:0007669"/>
    <property type="project" value="TreeGrafter"/>
</dbReference>
<organism evidence="6 7">
    <name type="scientific">Nonomuraea terrae</name>
    <dbReference type="NCBI Taxonomy" id="2530383"/>
    <lineage>
        <taxon>Bacteria</taxon>
        <taxon>Bacillati</taxon>
        <taxon>Actinomycetota</taxon>
        <taxon>Actinomycetes</taxon>
        <taxon>Streptosporangiales</taxon>
        <taxon>Streptosporangiaceae</taxon>
        <taxon>Nonomuraea</taxon>
    </lineage>
</organism>
<dbReference type="Gene3D" id="3.20.20.70">
    <property type="entry name" value="Aldolase class I"/>
    <property type="match status" value="1"/>
</dbReference>
<dbReference type="SMART" id="SM01130">
    <property type="entry name" value="DHDPS"/>
    <property type="match status" value="1"/>
</dbReference>
<protein>
    <submittedName>
        <fullName evidence="6">Dihydrodipicolinate synthase family protein</fullName>
    </submittedName>
</protein>
<proteinExistence type="inferred from homology"/>
<dbReference type="SUPFAM" id="SSF51569">
    <property type="entry name" value="Aldolase"/>
    <property type="match status" value="1"/>
</dbReference>
<dbReference type="OrthoDB" id="4160798at2"/>
<reference evidence="6 7" key="1">
    <citation type="submission" date="2019-03" db="EMBL/GenBank/DDBJ databases">
        <title>Draft genome sequences of novel Actinobacteria.</title>
        <authorList>
            <person name="Sahin N."/>
            <person name="Ay H."/>
            <person name="Saygin H."/>
        </authorList>
    </citation>
    <scope>NUCLEOTIDE SEQUENCE [LARGE SCALE GENOMIC DNA]</scope>
    <source>
        <strain evidence="6 7">CH32</strain>
    </source>
</reference>
<dbReference type="PIRSF" id="PIRSF001365">
    <property type="entry name" value="DHDPS"/>
    <property type="match status" value="1"/>
</dbReference>
<dbReference type="CDD" id="cd00408">
    <property type="entry name" value="DHDPS-like"/>
    <property type="match status" value="1"/>
</dbReference>
<keyword evidence="3" id="KW-0704">Schiff base</keyword>
<evidence type="ECO:0000256" key="1">
    <source>
        <dbReference type="ARBA" id="ARBA00007592"/>
    </source>
</evidence>
<evidence type="ECO:0000313" key="7">
    <source>
        <dbReference type="Proteomes" id="UP000295302"/>
    </source>
</evidence>
<feature type="active site" description="Schiff-base intermediate with substrate" evidence="5">
    <location>
        <position position="165"/>
    </location>
</feature>
<dbReference type="PRINTS" id="PR00146">
    <property type="entry name" value="DHPICSNTHASE"/>
</dbReference>
<dbReference type="EMBL" id="SMKQ01000004">
    <property type="protein sequence ID" value="TDD56259.1"/>
    <property type="molecule type" value="Genomic_DNA"/>
</dbReference>
<evidence type="ECO:0000256" key="5">
    <source>
        <dbReference type="PIRSR" id="PIRSR001365-1"/>
    </source>
</evidence>
<comment type="similarity">
    <text evidence="1 4">Belongs to the DapA family.</text>
</comment>
<dbReference type="PANTHER" id="PTHR12128:SF66">
    <property type="entry name" value="4-HYDROXY-2-OXOGLUTARATE ALDOLASE, MITOCHONDRIAL"/>
    <property type="match status" value="1"/>
</dbReference>
<dbReference type="AlphaFoldDB" id="A0A4R4ZFU6"/>
<dbReference type="Proteomes" id="UP000295302">
    <property type="component" value="Unassembled WGS sequence"/>
</dbReference>
<accession>A0A4R4ZFU6</accession>
<keyword evidence="7" id="KW-1185">Reference proteome</keyword>
<feature type="active site" description="Proton donor/acceptor" evidence="5">
    <location>
        <position position="138"/>
    </location>
</feature>